<proteinExistence type="predicted"/>
<feature type="domain" description="Piwi" evidence="1">
    <location>
        <begin position="1"/>
        <end position="253"/>
    </location>
</feature>
<dbReference type="InterPro" id="IPR003165">
    <property type="entry name" value="Piwi"/>
</dbReference>
<dbReference type="Proteomes" id="UP000887574">
    <property type="component" value="Unplaced"/>
</dbReference>
<keyword evidence="2" id="KW-1185">Reference proteome</keyword>
<dbReference type="AlphaFoldDB" id="A0A915DCF9"/>
<name>A0A915DCF9_9BILA</name>
<dbReference type="Gene3D" id="3.30.420.10">
    <property type="entry name" value="Ribonuclease H-like superfamily/Ribonuclease H"/>
    <property type="match status" value="1"/>
</dbReference>
<reference evidence="3" key="1">
    <citation type="submission" date="2022-11" db="UniProtKB">
        <authorList>
            <consortium name="WormBaseParasite"/>
        </authorList>
    </citation>
    <scope>IDENTIFICATION</scope>
</reference>
<dbReference type="FunFam" id="3.30.420.10:FF:000001">
    <property type="entry name" value="Protein argonaute-2"/>
    <property type="match status" value="1"/>
</dbReference>
<dbReference type="PROSITE" id="PS50822">
    <property type="entry name" value="PIWI"/>
    <property type="match status" value="1"/>
</dbReference>
<dbReference type="SUPFAM" id="SSF53098">
    <property type="entry name" value="Ribonuclease H-like"/>
    <property type="match status" value="1"/>
</dbReference>
<evidence type="ECO:0000313" key="3">
    <source>
        <dbReference type="WBParaSite" id="jg18441"/>
    </source>
</evidence>
<dbReference type="PANTHER" id="PTHR22891">
    <property type="entry name" value="EUKARYOTIC TRANSLATION INITIATION FACTOR 2C"/>
    <property type="match status" value="1"/>
</dbReference>
<accession>A0A915DCF9</accession>
<evidence type="ECO:0000313" key="2">
    <source>
        <dbReference type="Proteomes" id="UP000887574"/>
    </source>
</evidence>
<sequence>MNVKLGGVNSILLPTVRPRIFNEPVIFLGADITHPPAGDSRKPSIAAVVGSMDAHPSRYAATVRVQQHRHEIISDLTYMVRELLIQFYRNTRFKPTRIVIYRDGVSEGQFLNVSLQSELRSMREACMMLEKGYQPGITFIAVQKRHHTRLFAVDKKDQVGKAYNIPPGTTVDVGITHPTEFDFYLCSHAGIQGTSRPSHYHILWDDNNLSADELQQLTYQMCHTYVRCTRSVSIPAPAYYAHLVAFRARYHLVDREHDSGEGSQPSGTSEDTTLSNMARAVQVHPDANSVMYFA</sequence>
<dbReference type="InterPro" id="IPR045246">
    <property type="entry name" value="Piwi_ago-like"/>
</dbReference>
<dbReference type="Pfam" id="PF02171">
    <property type="entry name" value="Piwi"/>
    <property type="match status" value="1"/>
</dbReference>
<organism evidence="2 3">
    <name type="scientific">Ditylenchus dipsaci</name>
    <dbReference type="NCBI Taxonomy" id="166011"/>
    <lineage>
        <taxon>Eukaryota</taxon>
        <taxon>Metazoa</taxon>
        <taxon>Ecdysozoa</taxon>
        <taxon>Nematoda</taxon>
        <taxon>Chromadorea</taxon>
        <taxon>Rhabditida</taxon>
        <taxon>Tylenchina</taxon>
        <taxon>Tylenchomorpha</taxon>
        <taxon>Sphaerularioidea</taxon>
        <taxon>Anguinidae</taxon>
        <taxon>Anguininae</taxon>
        <taxon>Ditylenchus</taxon>
    </lineage>
</organism>
<dbReference type="SMART" id="SM00950">
    <property type="entry name" value="Piwi"/>
    <property type="match status" value="1"/>
</dbReference>
<dbReference type="CDD" id="cd04657">
    <property type="entry name" value="Piwi_ago-like"/>
    <property type="match status" value="1"/>
</dbReference>
<evidence type="ECO:0000259" key="1">
    <source>
        <dbReference type="PROSITE" id="PS50822"/>
    </source>
</evidence>
<protein>
    <submittedName>
        <fullName evidence="3">Piwi domain-containing protein</fullName>
    </submittedName>
</protein>
<dbReference type="GO" id="GO:0003676">
    <property type="term" value="F:nucleic acid binding"/>
    <property type="evidence" value="ECO:0007669"/>
    <property type="project" value="InterPro"/>
</dbReference>
<dbReference type="InterPro" id="IPR036397">
    <property type="entry name" value="RNaseH_sf"/>
</dbReference>
<dbReference type="InterPro" id="IPR012337">
    <property type="entry name" value="RNaseH-like_sf"/>
</dbReference>
<dbReference type="WBParaSite" id="jg18441">
    <property type="protein sequence ID" value="jg18441"/>
    <property type="gene ID" value="jg18441"/>
</dbReference>